<feature type="region of interest" description="Disordered" evidence="6">
    <location>
        <begin position="1"/>
        <end position="139"/>
    </location>
</feature>
<gene>
    <name evidence="9" type="ORF">AAP_04651</name>
</gene>
<dbReference type="InterPro" id="IPR010920">
    <property type="entry name" value="LSM_dom_sf"/>
</dbReference>
<dbReference type="EMBL" id="AZGZ01000023">
    <property type="protein sequence ID" value="KZZ88859.1"/>
    <property type="molecule type" value="Genomic_DNA"/>
</dbReference>
<evidence type="ECO:0000256" key="7">
    <source>
        <dbReference type="SAM" id="Phobius"/>
    </source>
</evidence>
<dbReference type="SUPFAM" id="SSF47473">
    <property type="entry name" value="EF-hand"/>
    <property type="match status" value="1"/>
</dbReference>
<dbReference type="InterPro" id="IPR002048">
    <property type="entry name" value="EF_hand_dom"/>
</dbReference>
<feature type="compositionally biased region" description="Basic and acidic residues" evidence="6">
    <location>
        <begin position="907"/>
        <end position="958"/>
    </location>
</feature>
<sequence length="1331" mass="147340">MSPNESPHESSHGPPRIHTTAPTPIQELPEPTYPVYGSDDNHNEEDNSASHDGHEQLSPWNQSRRHHNHDDEPESPGGGKLAHNFADANKEDMNKDKGGSQGIAGRRPSSAVSQRHMSGDTEVEGNAKHSATIKDSAVDLENENLDPIISQSEDREHDNRLDDELAVLEMERKVSQHQNADSDEGSHRSTSHSRRGGEPVDEFEEATNPLHEQQAAKIRTVDNPTTRLAKFVTKVHASHFLVRYFVYIIPVVCILVIPLVIAVKAAPGSSLGRVKLDWFFVWLIIIWLTLWLARILAKCLPWCVGMISSIFTSNTKKWSGIGKNMELPVTFFLWMLSVEISFLPTMKGHHRGGKQTDQWEHVVNKIIIALLVASAFLMAEKLLIQLIATRFHMRTYADRIEINRFQIGALTKLYTYSKENIGLSDKTFEETNEDEKDDQRRGFAKPMQYAGRASGFAKKALNKVGDVAGAVAGDFTGKAMQRSSNPRQVVLALLRTNSGSQVLARRLYRTFVAPDNDVISPDDLRKGLDTSEEAEAVFTFFDRDMNGDISMEELEHCCVEIGRERKSITASLKDIDSVVRRLDAIFLFIVLIFSLVVLISIISTSAAGVLVSVGSVLLALSWLFSATTQELLQSIIFVFVKHPFDVGDRVTIYGTTGAKGTGDDYFVKEISLLYTEFKKMEGHVVQAPNSYLNTLFILNQRRSGGLSEAVPIIIRFGTSLEQIEMLRNRLLEFVRSEKRDYQPNVLTELREVTENYSITLNVVFFYRSSWQNELLRLQRRNKFFCHLMISLLEVGIDGPRLNMPGARVDLAWHSYTIPTQSPSGSPSPPQYTPNARPYKRESEAQEPSPQTPLDGGGTSSSVQRQSSILRRPSRADTMSSTRIGQGRKHVDFSLGVPSLPGDDYDPSDVHEDRRRDRFDEAIRQMNQKEMEKQEQEKREQKEAEEREKREKEEQENAGRRRSSAAGSGSRRSLSFASFSRPSRDSTDSQSARRPSNTADSKQSAPSGRSKSILSRITPSVSLSRRSGDSQEQQTPGSVSERDLESGQARTAAAMSSRDKARKVYGAVKNRADQGDEEKKAELEKADQEQEGEGEGGGDTGDQHGEAESVEEKQRSVFHYPQHLPYSPHMFHPRSPHHGEHLSPTDVSPREDPRTHRHLSPHPHPPSNLQHSTLAEPDEDEEGEDPSGQKRSSRQESIGSGAQATSGQGQPHHPGGEHHHHGGHGGDDAKEQAEVNQGKAEARHEGGRENANATSDEAQAQAHHTAGTAGDAADANARAAQGQAHPQHGAGGQQQAQVPHGPAPARTATLTGQQGGHYEGSISHAPGGAHGP</sequence>
<feature type="compositionally biased region" description="Low complexity" evidence="6">
    <location>
        <begin position="1198"/>
        <end position="1212"/>
    </location>
</feature>
<evidence type="ECO:0000259" key="8">
    <source>
        <dbReference type="PROSITE" id="PS50222"/>
    </source>
</evidence>
<dbReference type="GO" id="GO:0005262">
    <property type="term" value="F:calcium channel activity"/>
    <property type="evidence" value="ECO:0007669"/>
    <property type="project" value="TreeGrafter"/>
</dbReference>
<evidence type="ECO:0000256" key="1">
    <source>
        <dbReference type="ARBA" id="ARBA00004370"/>
    </source>
</evidence>
<feature type="compositionally biased region" description="Polar residues" evidence="6">
    <location>
        <begin position="859"/>
        <end position="868"/>
    </location>
</feature>
<comment type="caution">
    <text evidence="9">The sequence shown here is derived from an EMBL/GenBank/DDBJ whole genome shotgun (WGS) entry which is preliminary data.</text>
</comment>
<name>A0A167WHM8_9EURO</name>
<feature type="compositionally biased region" description="Basic and acidic residues" evidence="6">
    <location>
        <begin position="1223"/>
        <end position="1232"/>
    </location>
</feature>
<dbReference type="Proteomes" id="UP000242877">
    <property type="component" value="Unassembled WGS sequence"/>
</dbReference>
<dbReference type="Gene3D" id="2.30.30.60">
    <property type="match status" value="1"/>
</dbReference>
<feature type="region of interest" description="Disordered" evidence="6">
    <location>
        <begin position="818"/>
        <end position="1331"/>
    </location>
</feature>
<feature type="compositionally biased region" description="Basic and acidic residues" evidence="6">
    <location>
        <begin position="1069"/>
        <end position="1087"/>
    </location>
</feature>
<dbReference type="GO" id="GO:0006874">
    <property type="term" value="P:intracellular calcium ion homeostasis"/>
    <property type="evidence" value="ECO:0007669"/>
    <property type="project" value="TreeGrafter"/>
</dbReference>
<keyword evidence="2 7" id="KW-0812">Transmembrane</keyword>
<dbReference type="GO" id="GO:0016020">
    <property type="term" value="C:membrane"/>
    <property type="evidence" value="ECO:0007669"/>
    <property type="project" value="UniProtKB-SubCell"/>
</dbReference>
<dbReference type="PROSITE" id="PS00018">
    <property type="entry name" value="EF_HAND_1"/>
    <property type="match status" value="1"/>
</dbReference>
<evidence type="ECO:0000256" key="6">
    <source>
        <dbReference type="SAM" id="MobiDB-lite"/>
    </source>
</evidence>
<dbReference type="GO" id="GO:0005509">
    <property type="term" value="F:calcium ion binding"/>
    <property type="evidence" value="ECO:0007669"/>
    <property type="project" value="InterPro"/>
</dbReference>
<feature type="compositionally biased region" description="Low complexity" evidence="6">
    <location>
        <begin position="1257"/>
        <end position="1304"/>
    </location>
</feature>
<dbReference type="InterPro" id="IPR058650">
    <property type="entry name" value="Msy1/2-like"/>
</dbReference>
<feature type="compositionally biased region" description="Basic and acidic residues" evidence="6">
    <location>
        <begin position="1"/>
        <end position="11"/>
    </location>
</feature>
<feature type="compositionally biased region" description="Basic and acidic residues" evidence="6">
    <location>
        <begin position="39"/>
        <end position="55"/>
    </location>
</feature>
<dbReference type="SUPFAM" id="SSF50182">
    <property type="entry name" value="Sm-like ribonucleoproteins"/>
    <property type="match status" value="1"/>
</dbReference>
<evidence type="ECO:0000256" key="5">
    <source>
        <dbReference type="ARBA" id="ARBA00023136"/>
    </source>
</evidence>
<keyword evidence="5 7" id="KW-0472">Membrane</keyword>
<keyword evidence="3" id="KW-0106">Calcium</keyword>
<feature type="transmembrane region" description="Helical" evidence="7">
    <location>
        <begin position="244"/>
        <end position="266"/>
    </location>
</feature>
<dbReference type="InterPro" id="IPR011992">
    <property type="entry name" value="EF-hand-dom_pair"/>
</dbReference>
<feature type="transmembrane region" description="Helical" evidence="7">
    <location>
        <begin position="278"/>
        <end position="297"/>
    </location>
</feature>
<dbReference type="PANTHER" id="PTHR31323">
    <property type="entry name" value="MECHANOSENSITIVE ION CHANNEL PROTEIN MSY2"/>
    <property type="match status" value="1"/>
</dbReference>
<comment type="subcellular location">
    <subcellularLocation>
        <location evidence="1">Membrane</location>
    </subcellularLocation>
</comment>
<keyword evidence="10" id="KW-1185">Reference proteome</keyword>
<accession>A0A167WHM8</accession>
<dbReference type="Pfam" id="PF25886">
    <property type="entry name" value="Msy1"/>
    <property type="match status" value="1"/>
</dbReference>
<feature type="domain" description="EF-hand" evidence="8">
    <location>
        <begin position="529"/>
        <end position="564"/>
    </location>
</feature>
<evidence type="ECO:0000256" key="2">
    <source>
        <dbReference type="ARBA" id="ARBA00022692"/>
    </source>
</evidence>
<feature type="compositionally biased region" description="Basic and acidic residues" evidence="6">
    <location>
        <begin position="88"/>
        <end position="98"/>
    </location>
</feature>
<evidence type="ECO:0000256" key="3">
    <source>
        <dbReference type="ARBA" id="ARBA00022837"/>
    </source>
</evidence>
<evidence type="ECO:0000256" key="4">
    <source>
        <dbReference type="ARBA" id="ARBA00022989"/>
    </source>
</evidence>
<feature type="compositionally biased region" description="Polar residues" evidence="6">
    <location>
        <begin position="987"/>
        <end position="1037"/>
    </location>
</feature>
<feature type="transmembrane region" description="Helical" evidence="7">
    <location>
        <begin position="582"/>
        <end position="602"/>
    </location>
</feature>
<feature type="compositionally biased region" description="Acidic residues" evidence="6">
    <location>
        <begin position="1175"/>
        <end position="1184"/>
    </location>
</feature>
<feature type="transmembrane region" description="Helical" evidence="7">
    <location>
        <begin position="366"/>
        <end position="384"/>
    </location>
</feature>
<feature type="compositionally biased region" description="Basic and acidic residues" evidence="6">
    <location>
        <begin position="1100"/>
        <end position="1114"/>
    </location>
</feature>
<dbReference type="Gene3D" id="1.10.238.10">
    <property type="entry name" value="EF-hand"/>
    <property type="match status" value="1"/>
</dbReference>
<dbReference type="InterPro" id="IPR018247">
    <property type="entry name" value="EF_Hand_1_Ca_BS"/>
</dbReference>
<dbReference type="InterPro" id="IPR006685">
    <property type="entry name" value="MscS_channel_2nd"/>
</dbReference>
<evidence type="ECO:0000313" key="9">
    <source>
        <dbReference type="EMBL" id="KZZ88859.1"/>
    </source>
</evidence>
<dbReference type="OrthoDB" id="544685at2759"/>
<evidence type="ECO:0000313" key="10">
    <source>
        <dbReference type="Proteomes" id="UP000242877"/>
    </source>
</evidence>
<dbReference type="PROSITE" id="PS50222">
    <property type="entry name" value="EF_HAND_2"/>
    <property type="match status" value="1"/>
</dbReference>
<protein>
    <submittedName>
        <fullName evidence="9">Mechanosensitive ion channel MscS</fullName>
    </submittedName>
</protein>
<proteinExistence type="predicted"/>
<feature type="transmembrane region" description="Helical" evidence="7">
    <location>
        <begin position="327"/>
        <end position="346"/>
    </location>
</feature>
<dbReference type="InterPro" id="IPR023408">
    <property type="entry name" value="MscS_beta-dom_sf"/>
</dbReference>
<dbReference type="VEuPathDB" id="FungiDB:AAP_04651"/>
<dbReference type="Pfam" id="PF00924">
    <property type="entry name" value="MS_channel_2nd"/>
    <property type="match status" value="1"/>
</dbReference>
<feature type="compositionally biased region" description="Low complexity" evidence="6">
    <location>
        <begin position="963"/>
        <end position="980"/>
    </location>
</feature>
<reference evidence="9 10" key="1">
    <citation type="journal article" date="2016" name="Genome Biol. Evol.">
        <title>Divergent and convergent evolution of fungal pathogenicity.</title>
        <authorList>
            <person name="Shang Y."/>
            <person name="Xiao G."/>
            <person name="Zheng P."/>
            <person name="Cen K."/>
            <person name="Zhan S."/>
            <person name="Wang C."/>
        </authorList>
    </citation>
    <scope>NUCLEOTIDE SEQUENCE [LARGE SCALE GENOMIC DNA]</scope>
    <source>
        <strain evidence="9 10">ARSEF 7405</strain>
    </source>
</reference>
<keyword evidence="4 7" id="KW-1133">Transmembrane helix</keyword>
<dbReference type="PANTHER" id="PTHR31323:SF15">
    <property type="entry name" value="MECHANOSENSITIVE ION CHANNEL PROTEIN MSY1"/>
    <property type="match status" value="1"/>
</dbReference>
<organism evidence="9 10">
    <name type="scientific">Ascosphaera apis ARSEF 7405</name>
    <dbReference type="NCBI Taxonomy" id="392613"/>
    <lineage>
        <taxon>Eukaryota</taxon>
        <taxon>Fungi</taxon>
        <taxon>Dikarya</taxon>
        <taxon>Ascomycota</taxon>
        <taxon>Pezizomycotina</taxon>
        <taxon>Eurotiomycetes</taxon>
        <taxon>Eurotiomycetidae</taxon>
        <taxon>Onygenales</taxon>
        <taxon>Ascosphaeraceae</taxon>
        <taxon>Ascosphaera</taxon>
    </lineage>
</organism>
<feature type="compositionally biased region" description="Basic and acidic residues" evidence="6">
    <location>
        <begin position="1136"/>
        <end position="1153"/>
    </location>
</feature>
<feature type="region of interest" description="Disordered" evidence="6">
    <location>
        <begin position="174"/>
        <end position="208"/>
    </location>
</feature>